<sequence length="82" mass="8970">MSLSRTATLLVVLFISVAILSQVRVEAIRVLADDFASANHLESYSSVYDKAKSTMACWLERLASGPSPKGPESKHYCRLLGL</sequence>
<dbReference type="Proteomes" id="UP000008311">
    <property type="component" value="Unassembled WGS sequence"/>
</dbReference>
<proteinExistence type="predicted"/>
<evidence type="ECO:0000313" key="2">
    <source>
        <dbReference type="EMBL" id="EEF26615.1"/>
    </source>
</evidence>
<feature type="signal peptide" evidence="1">
    <location>
        <begin position="1"/>
        <end position="27"/>
    </location>
</feature>
<dbReference type="PANTHER" id="PTHR37245">
    <property type="entry name" value="PAMP-INDUCED SECRETED PEPTIDE 1"/>
    <property type="match status" value="1"/>
</dbReference>
<accession>B9TBZ9</accession>
<dbReference type="PANTHER" id="PTHR37245:SF4">
    <property type="entry name" value="PAMP-INDUCED SECRETED PEPTIDE 1"/>
    <property type="match status" value="1"/>
</dbReference>
<keyword evidence="1" id="KW-0732">Signal</keyword>
<evidence type="ECO:0000313" key="3">
    <source>
        <dbReference type="Proteomes" id="UP000008311"/>
    </source>
</evidence>
<feature type="chain" id="PRO_5002890128" evidence="1">
    <location>
        <begin position="28"/>
        <end position="82"/>
    </location>
</feature>
<gene>
    <name evidence="2" type="ORF">RCOM_2133810</name>
</gene>
<dbReference type="GO" id="GO:0006952">
    <property type="term" value="P:defense response"/>
    <property type="evidence" value="ECO:0007669"/>
    <property type="project" value="InterPro"/>
</dbReference>
<evidence type="ECO:0000256" key="1">
    <source>
        <dbReference type="SAM" id="SignalP"/>
    </source>
</evidence>
<dbReference type="InterPro" id="IPR040273">
    <property type="entry name" value="PIP1"/>
</dbReference>
<dbReference type="AlphaFoldDB" id="B9TBZ9"/>
<dbReference type="InParanoid" id="B9TBZ9"/>
<name>B9TBZ9_RICCO</name>
<reference evidence="3" key="1">
    <citation type="journal article" date="2010" name="Nat. Biotechnol.">
        <title>Draft genome sequence of the oilseed species Ricinus communis.</title>
        <authorList>
            <person name="Chan A.P."/>
            <person name="Crabtree J."/>
            <person name="Zhao Q."/>
            <person name="Lorenzi H."/>
            <person name="Orvis J."/>
            <person name="Puiu D."/>
            <person name="Melake-Berhan A."/>
            <person name="Jones K.M."/>
            <person name="Redman J."/>
            <person name="Chen G."/>
            <person name="Cahoon E.B."/>
            <person name="Gedil M."/>
            <person name="Stanke M."/>
            <person name="Haas B.J."/>
            <person name="Wortman J.R."/>
            <person name="Fraser-Liggett C.M."/>
            <person name="Ravel J."/>
            <person name="Rabinowicz P.D."/>
        </authorList>
    </citation>
    <scope>NUCLEOTIDE SEQUENCE [LARGE SCALE GENOMIC DNA]</scope>
    <source>
        <strain evidence="3">cv. Hale</strain>
    </source>
</reference>
<dbReference type="EMBL" id="EQ976875">
    <property type="protein sequence ID" value="EEF26615.1"/>
    <property type="molecule type" value="Genomic_DNA"/>
</dbReference>
<protein>
    <submittedName>
        <fullName evidence="2">Uncharacterized protein</fullName>
    </submittedName>
</protein>
<keyword evidence="3" id="KW-1185">Reference proteome</keyword>
<organism evidence="2 3">
    <name type="scientific">Ricinus communis</name>
    <name type="common">Castor bean</name>
    <dbReference type="NCBI Taxonomy" id="3988"/>
    <lineage>
        <taxon>Eukaryota</taxon>
        <taxon>Viridiplantae</taxon>
        <taxon>Streptophyta</taxon>
        <taxon>Embryophyta</taxon>
        <taxon>Tracheophyta</taxon>
        <taxon>Spermatophyta</taxon>
        <taxon>Magnoliopsida</taxon>
        <taxon>eudicotyledons</taxon>
        <taxon>Gunneridae</taxon>
        <taxon>Pentapetalae</taxon>
        <taxon>rosids</taxon>
        <taxon>fabids</taxon>
        <taxon>Malpighiales</taxon>
        <taxon>Euphorbiaceae</taxon>
        <taxon>Acalyphoideae</taxon>
        <taxon>Acalypheae</taxon>
        <taxon>Ricinus</taxon>
    </lineage>
</organism>